<dbReference type="EMBL" id="VFJC01000024">
    <property type="protein sequence ID" value="KAB5530904.1"/>
    <property type="molecule type" value="Genomic_DNA"/>
</dbReference>
<dbReference type="InterPro" id="IPR006118">
    <property type="entry name" value="Recombinase_CS"/>
</dbReference>
<evidence type="ECO:0000259" key="10">
    <source>
        <dbReference type="PROSITE" id="PS50157"/>
    </source>
</evidence>
<dbReference type="Gene3D" id="3.30.160.60">
    <property type="entry name" value="Classic Zinc Finger"/>
    <property type="match status" value="1"/>
</dbReference>
<protein>
    <recommendedName>
        <fullName evidence="14">Pogo transposable element derived with ZNF domain a</fullName>
    </recommendedName>
</protein>
<evidence type="ECO:0000256" key="8">
    <source>
        <dbReference type="SAM" id="MobiDB-lite"/>
    </source>
</evidence>
<feature type="chain" id="PRO_5024402918" description="Pogo transposable element derived with ZNF domain a" evidence="9">
    <location>
        <begin position="17"/>
        <end position="1393"/>
    </location>
</feature>
<feature type="region of interest" description="Disordered" evidence="8">
    <location>
        <begin position="682"/>
        <end position="707"/>
    </location>
</feature>
<dbReference type="PANTHER" id="PTHR24388">
    <property type="entry name" value="ZINC FINGER PROTEIN"/>
    <property type="match status" value="1"/>
</dbReference>
<evidence type="ECO:0000313" key="12">
    <source>
        <dbReference type="EMBL" id="KAB5530904.1"/>
    </source>
</evidence>
<accession>A0A5N5KKM0</accession>
<feature type="compositionally biased region" description="Basic residues" evidence="8">
    <location>
        <begin position="369"/>
        <end position="378"/>
    </location>
</feature>
<gene>
    <name evidence="12" type="ORF">PHYPO_G00134730</name>
</gene>
<feature type="region of interest" description="Disordered" evidence="8">
    <location>
        <begin position="237"/>
        <end position="274"/>
    </location>
</feature>
<evidence type="ECO:0000256" key="2">
    <source>
        <dbReference type="ARBA" id="ARBA00022737"/>
    </source>
</evidence>
<evidence type="ECO:0000313" key="13">
    <source>
        <dbReference type="Proteomes" id="UP000327468"/>
    </source>
</evidence>
<dbReference type="SMART" id="SM00674">
    <property type="entry name" value="CENPB"/>
    <property type="match status" value="1"/>
</dbReference>
<dbReference type="Pfam" id="PF25429">
    <property type="entry name" value="zf-POGZ"/>
    <property type="match status" value="1"/>
</dbReference>
<dbReference type="SMART" id="SM00355">
    <property type="entry name" value="ZnF_C2H2"/>
    <property type="match status" value="8"/>
</dbReference>
<feature type="region of interest" description="Disordered" evidence="8">
    <location>
        <begin position="1336"/>
        <end position="1368"/>
    </location>
</feature>
<dbReference type="InterPro" id="IPR057618">
    <property type="entry name" value="Znf_POGZ/Z280C-D-like"/>
</dbReference>
<keyword evidence="3 7" id="KW-0863">Zinc-finger</keyword>
<name>A0A5N5KKM0_PANHP</name>
<evidence type="ECO:0000256" key="3">
    <source>
        <dbReference type="ARBA" id="ARBA00022771"/>
    </source>
</evidence>
<dbReference type="PROSITE" id="PS50157">
    <property type="entry name" value="ZINC_FINGER_C2H2_2"/>
    <property type="match status" value="1"/>
</dbReference>
<evidence type="ECO:0000259" key="11">
    <source>
        <dbReference type="PROSITE" id="PS51253"/>
    </source>
</evidence>
<feature type="domain" description="HTH CENPB-type" evidence="11">
    <location>
        <begin position="990"/>
        <end position="1059"/>
    </location>
</feature>
<organism evidence="12 13">
    <name type="scientific">Pangasianodon hypophthalmus</name>
    <name type="common">Striped catfish</name>
    <name type="synonym">Helicophagus hypophthalmus</name>
    <dbReference type="NCBI Taxonomy" id="310915"/>
    <lineage>
        <taxon>Eukaryota</taxon>
        <taxon>Metazoa</taxon>
        <taxon>Chordata</taxon>
        <taxon>Craniata</taxon>
        <taxon>Vertebrata</taxon>
        <taxon>Euteleostomi</taxon>
        <taxon>Actinopterygii</taxon>
        <taxon>Neopterygii</taxon>
        <taxon>Teleostei</taxon>
        <taxon>Ostariophysi</taxon>
        <taxon>Siluriformes</taxon>
        <taxon>Pangasiidae</taxon>
        <taxon>Pangasianodon</taxon>
    </lineage>
</organism>
<dbReference type="PROSITE" id="PS51253">
    <property type="entry name" value="HTH_CENPB"/>
    <property type="match status" value="1"/>
</dbReference>
<proteinExistence type="predicted"/>
<comment type="caution">
    <text evidence="12">The sequence shown here is derived from an EMBL/GenBank/DDBJ whole genome shotgun (WGS) entry which is preliminary data.</text>
</comment>
<dbReference type="InterPro" id="IPR013087">
    <property type="entry name" value="Znf_C2H2_type"/>
</dbReference>
<evidence type="ECO:0000256" key="1">
    <source>
        <dbReference type="ARBA" id="ARBA00022723"/>
    </source>
</evidence>
<feature type="region of interest" description="Disordered" evidence="8">
    <location>
        <begin position="889"/>
        <end position="920"/>
    </location>
</feature>
<keyword evidence="6" id="KW-0539">Nucleus</keyword>
<dbReference type="InterPro" id="IPR006600">
    <property type="entry name" value="HTH_CenpB_DNA-bd_dom"/>
</dbReference>
<dbReference type="Proteomes" id="UP000327468">
    <property type="component" value="Chromosome 23"/>
</dbReference>
<sequence>MLLTLFSSLYVRASSGSQNVRTPQSIVFACDGKARELTNCPGKSDVLYRFASSIKSVRGFLWTMSESEFYMQCEEEELAPCQSNTDETNHTENINHVHNGHVAASPEPSASPAPTIQAPAIKTALLPIVSGSVVPRPLLAGVLQPIQIAAGATKGQPIYIAPKPSAGTQQNIATPVGYILPAGQAVTFLTPTQAGSLISPQLASSSSTPQPAAVQIPVTIIHSPSAVQTITTVTSSGMPAVGTSPTTSLPHTSPAVSELPSTSSSGPPPPPAAADQAQNLLMQPANNVLAVGYTKTPSQVPTQVSSIKARARRSAFSATVSPKVFQNVFKAPQFCSRCSVAYKVVHELRGYMCHCNPELINSVHALTAKPRKRAKRAKRSSDPVQSMPHMHKSTISPPSSSTSASSRHLAASPPPPCLKHITASEIPEGVHSPGTGDYDAHGKLIMLVEDFYYGKDPGHPVRIENNQVPIMMKCHLCDKKLKNNIKLMNHMKHHMEMEQQRGDGKSHTMCQHCFRNFGTPFSLQCHLETVHSQVESAPLCKICELSYDNTPLFLHHMKNFHKPGEMPYMCQVCRFRSSFYYDVIIHFRELHKDTANLLCPYCLKVFKSSNSYQLHYNKHQKKSVLHCDKCRLQFLYAKDKAEHKLLFHQTHIKPVQLLGLKPGTKITIRAYSVTKVNDNTNFSKPSMNSESSSTSSVPAPQSGVQRITPTKRKPVESMLEVMTKFQRQCEPSRSWFCIECNFEIPDFSTHFPTFVHCSLCRYSTCCSRAYANHMISNHVPRKTTTKYLNLYKPCPKLGNLSCKTCGYSTEIGDLMATHLAKNPSHTFSHCRFNEGFSRGYKRFVFIPSDLIRKSQGLNSGIAIQKQEMQVDQNSLPQATNPVSLPNHCINPPDSSTHTPSIPSEVQPVAESTVPDENCGTQPKDLTLQKIALSSGAQTEAGAKPGESLTLAQLKIVLYALCFGVPQAASQFDSQPEEVQSLLLKRQLQLGPPKSREGLIPRASDRLAEWVLCQREQQLPVDEISLFSKAAQFMSADGGPGISYGWAVDFLINHDLSLQSLATSRRLLPHKVQERLHTFTSVINKQVTSHCLGLSAIAAMDELSIFIDMEQLDPASADSSSMMSAFKLVGDKDPLLDVVLASLADGTILPTVVFLRGEPLSPDAPALPDIILEAKPEGFSDEERLQLWFDKVWHRHVKPNSGGKGLLVMDPYRGHLSHKFLALLNSANTLPGIIPHACSCRLQPLEACVGLVLREFLQARWSQHVTEAPQDLIGAVPADLALLFSAWLLEMLDVLAERPEFLQRSFEPALNSNTELAPGGFSELVQNLTEALVVSTIQEQESNEPEAEDKGNMSSVGSPSLLPSPPNTQALKKIFEKDSDLDSFHGFEESEMIN</sequence>
<feature type="compositionally biased region" description="Low complexity" evidence="8">
    <location>
        <begin position="243"/>
        <end position="265"/>
    </location>
</feature>
<evidence type="ECO:0000256" key="7">
    <source>
        <dbReference type="PROSITE-ProRule" id="PRU00042"/>
    </source>
</evidence>
<feature type="signal peptide" evidence="9">
    <location>
        <begin position="1"/>
        <end position="16"/>
    </location>
</feature>
<dbReference type="GO" id="GO:0000981">
    <property type="term" value="F:DNA-binding transcription factor activity, RNA polymerase II-specific"/>
    <property type="evidence" value="ECO:0007669"/>
    <property type="project" value="TreeGrafter"/>
</dbReference>
<feature type="domain" description="C2H2-type" evidence="10">
    <location>
        <begin position="472"/>
        <end position="499"/>
    </location>
</feature>
<keyword evidence="13" id="KW-1185">Reference proteome</keyword>
<keyword evidence="4" id="KW-0862">Zinc</keyword>
<evidence type="ECO:0000256" key="4">
    <source>
        <dbReference type="ARBA" id="ARBA00022833"/>
    </source>
</evidence>
<evidence type="ECO:0000256" key="9">
    <source>
        <dbReference type="SAM" id="SignalP"/>
    </source>
</evidence>
<dbReference type="PANTHER" id="PTHR24388:SF45">
    <property type="entry name" value="POGO TRANSPOSABLE ELEMENT DERIVED WITH ZNF DOMAIN"/>
    <property type="match status" value="1"/>
</dbReference>
<feature type="compositionally biased region" description="Low complexity" evidence="8">
    <location>
        <begin position="683"/>
        <end position="702"/>
    </location>
</feature>
<keyword evidence="1" id="KW-0479">Metal-binding</keyword>
<keyword evidence="2" id="KW-0677">Repeat</keyword>
<evidence type="ECO:0000256" key="6">
    <source>
        <dbReference type="ARBA" id="ARBA00023242"/>
    </source>
</evidence>
<dbReference type="GO" id="GO:0000978">
    <property type="term" value="F:RNA polymerase II cis-regulatory region sequence-specific DNA binding"/>
    <property type="evidence" value="ECO:0007669"/>
    <property type="project" value="TreeGrafter"/>
</dbReference>
<dbReference type="Pfam" id="PF03184">
    <property type="entry name" value="DDE_1"/>
    <property type="match status" value="1"/>
</dbReference>
<dbReference type="GO" id="GO:0000150">
    <property type="term" value="F:DNA strand exchange activity"/>
    <property type="evidence" value="ECO:0007669"/>
    <property type="project" value="InterPro"/>
</dbReference>
<dbReference type="GO" id="GO:0008270">
    <property type="term" value="F:zinc ion binding"/>
    <property type="evidence" value="ECO:0007669"/>
    <property type="project" value="UniProtKB-KW"/>
</dbReference>
<evidence type="ECO:0000256" key="5">
    <source>
        <dbReference type="ARBA" id="ARBA00023125"/>
    </source>
</evidence>
<dbReference type="PROSITE" id="PS00028">
    <property type="entry name" value="ZINC_FINGER_C2H2_1"/>
    <property type="match status" value="3"/>
</dbReference>
<feature type="region of interest" description="Disordered" evidence="8">
    <location>
        <begin position="368"/>
        <end position="421"/>
    </location>
</feature>
<evidence type="ECO:0008006" key="14">
    <source>
        <dbReference type="Google" id="ProtNLM"/>
    </source>
</evidence>
<dbReference type="PROSITE" id="PS00397">
    <property type="entry name" value="RECOMBINASES_1"/>
    <property type="match status" value="1"/>
</dbReference>
<reference evidence="12 13" key="1">
    <citation type="submission" date="2019-06" db="EMBL/GenBank/DDBJ databases">
        <title>A chromosome-scale genome assembly of the striped catfish, Pangasianodon hypophthalmus.</title>
        <authorList>
            <person name="Wen M."/>
            <person name="Zahm M."/>
            <person name="Roques C."/>
            <person name="Cabau C."/>
            <person name="Klopp C."/>
            <person name="Donnadieu C."/>
            <person name="Jouanno E."/>
            <person name="Avarre J.-C."/>
            <person name="Campet M."/>
            <person name="Ha T.T.T."/>
            <person name="Dugue R."/>
            <person name="Lampietro C."/>
            <person name="Louis A."/>
            <person name="Herpin A."/>
            <person name="Echchiki A."/>
            <person name="Berthelot C."/>
            <person name="Parey E."/>
            <person name="Roest-Crollius H."/>
            <person name="Braasch I."/>
            <person name="Postlethwait J."/>
            <person name="Bobe J."/>
            <person name="Montfort J."/>
            <person name="Bouchez O."/>
            <person name="Begum T."/>
            <person name="Schartl M."/>
            <person name="Guiguen Y."/>
        </authorList>
    </citation>
    <scope>NUCLEOTIDE SEQUENCE [LARGE SCALE GENOMIC DNA]</scope>
    <source>
        <strain evidence="12 13">Indonesia</strain>
        <tissue evidence="12">Blood</tissue>
    </source>
</reference>
<keyword evidence="5" id="KW-0238">DNA-binding</keyword>
<dbReference type="InterPro" id="IPR050527">
    <property type="entry name" value="Snail/Krueppel_Znf"/>
</dbReference>
<dbReference type="InterPro" id="IPR004875">
    <property type="entry name" value="DDE_SF_endonuclease_dom"/>
</dbReference>
<feature type="compositionally biased region" description="Polar residues" evidence="8">
    <location>
        <begin position="892"/>
        <end position="903"/>
    </location>
</feature>
<feature type="compositionally biased region" description="Low complexity" evidence="8">
    <location>
        <begin position="393"/>
        <end position="406"/>
    </location>
</feature>
<keyword evidence="9" id="KW-0732">Signal</keyword>